<dbReference type="InterPro" id="IPR003795">
    <property type="entry name" value="DUF192"/>
</dbReference>
<gene>
    <name evidence="1" type="ORF">CCALI_00129</name>
</gene>
<dbReference type="Gene3D" id="2.60.120.1140">
    <property type="entry name" value="Protein of unknown function DUF192"/>
    <property type="match status" value="1"/>
</dbReference>
<dbReference type="eggNOG" id="COG1430">
    <property type="taxonomic scope" value="Bacteria"/>
</dbReference>
<dbReference type="STRING" id="454171.CP488_01028"/>
<dbReference type="KEGG" id="ccz:CCALI_00129"/>
<evidence type="ECO:0000313" key="2">
    <source>
        <dbReference type="Proteomes" id="UP000014227"/>
    </source>
</evidence>
<evidence type="ECO:0000313" key="1">
    <source>
        <dbReference type="EMBL" id="CCW33968.1"/>
    </source>
</evidence>
<name>S0EWB4_CHTCT</name>
<dbReference type="PATRIC" id="fig|1303518.3.peg.132"/>
<protein>
    <submittedName>
        <fullName evidence="1">Uncharacterized conserved protein</fullName>
    </submittedName>
</protein>
<reference evidence="2" key="1">
    <citation type="submission" date="2013-03" db="EMBL/GenBank/DDBJ databases">
        <title>Genome sequence of Chthonomonas calidirosea, the first sequenced genome from the Armatimonadetes phylum (formally candidate division OP10).</title>
        <authorList>
            <person name="Lee K.C.Y."/>
            <person name="Morgan X.C."/>
            <person name="Dunfield P.F."/>
            <person name="Tamas I."/>
            <person name="Houghton K.M."/>
            <person name="Vyssotski M."/>
            <person name="Ryan J.L.J."/>
            <person name="Lagutin K."/>
            <person name="McDonald I.R."/>
            <person name="Stott M.B."/>
        </authorList>
    </citation>
    <scope>NUCLEOTIDE SEQUENCE [LARGE SCALE GENOMIC DNA]</scope>
    <source>
        <strain evidence="2">DSM 23976 / ICMP 18418 / T49</strain>
    </source>
</reference>
<dbReference type="HOGENOM" id="CLU_097039_4_0_0"/>
<dbReference type="InParanoid" id="S0EWB4"/>
<dbReference type="InterPro" id="IPR038695">
    <property type="entry name" value="Saro_0823-like_sf"/>
</dbReference>
<keyword evidence="2" id="KW-1185">Reference proteome</keyword>
<dbReference type="RefSeq" id="WP_016481532.1">
    <property type="nucleotide sequence ID" value="NC_021487.1"/>
</dbReference>
<accession>S0EWB4</accession>
<dbReference type="Proteomes" id="UP000014227">
    <property type="component" value="Chromosome I"/>
</dbReference>
<dbReference type="AlphaFoldDB" id="S0EWB4"/>
<organism evidence="1 2">
    <name type="scientific">Chthonomonas calidirosea (strain DSM 23976 / ICMP 18418 / T49)</name>
    <dbReference type="NCBI Taxonomy" id="1303518"/>
    <lineage>
        <taxon>Bacteria</taxon>
        <taxon>Bacillati</taxon>
        <taxon>Armatimonadota</taxon>
        <taxon>Chthonomonadia</taxon>
        <taxon>Chthonomonadales</taxon>
        <taxon>Chthonomonadaceae</taxon>
        <taxon>Chthonomonas</taxon>
    </lineage>
</organism>
<sequence>MRDVLYSLLEVESGKVVIEKLYVADTFWKQAVGLLGKRGLSENEGLWIEPCNGVHTFGMRFAIDLLFLDKSGLAVHRAFHVKPWRICGPIWGTRVVVEMPAGALVQVNIQPGRHYVKIPREQESKF</sequence>
<dbReference type="OrthoDB" id="9813379at2"/>
<dbReference type="EMBL" id="HF951689">
    <property type="protein sequence ID" value="CCW33968.1"/>
    <property type="molecule type" value="Genomic_DNA"/>
</dbReference>
<dbReference type="Pfam" id="PF02643">
    <property type="entry name" value="DUF192"/>
    <property type="match status" value="1"/>
</dbReference>
<proteinExistence type="predicted"/>